<feature type="domain" description="NAB" evidence="5">
    <location>
        <begin position="21"/>
        <end position="101"/>
    </location>
</feature>
<comment type="caution">
    <text evidence="6">The sequence shown here is derived from an EMBL/GenBank/DDBJ whole genome shotgun (WGS) entry which is preliminary data.</text>
</comment>
<reference evidence="6 7" key="1">
    <citation type="journal article" date="2023" name="G3 (Bethesda)">
        <title>A chromosome-length genome assembly and annotation of blackberry (Rubus argutus, cv. 'Hillquist').</title>
        <authorList>
            <person name="Bruna T."/>
            <person name="Aryal R."/>
            <person name="Dudchenko O."/>
            <person name="Sargent D.J."/>
            <person name="Mead D."/>
            <person name="Buti M."/>
            <person name="Cavallini A."/>
            <person name="Hytonen T."/>
            <person name="Andres J."/>
            <person name="Pham M."/>
            <person name="Weisz D."/>
            <person name="Mascagni F."/>
            <person name="Usai G."/>
            <person name="Natali L."/>
            <person name="Bassil N."/>
            <person name="Fernandez G.E."/>
            <person name="Lomsadze A."/>
            <person name="Armour M."/>
            <person name="Olukolu B."/>
            <person name="Poorten T."/>
            <person name="Britton C."/>
            <person name="Davik J."/>
            <person name="Ashrafi H."/>
            <person name="Aiden E.L."/>
            <person name="Borodovsky M."/>
            <person name="Worthington M."/>
        </authorList>
    </citation>
    <scope>NUCLEOTIDE SEQUENCE [LARGE SCALE GENOMIC DNA]</scope>
    <source>
        <strain evidence="6">PI 553951</strain>
    </source>
</reference>
<feature type="coiled-coil region" evidence="3">
    <location>
        <begin position="443"/>
        <end position="537"/>
    </location>
</feature>
<evidence type="ECO:0000313" key="6">
    <source>
        <dbReference type="EMBL" id="KAK9940995.1"/>
    </source>
</evidence>
<organism evidence="6 7">
    <name type="scientific">Rubus argutus</name>
    <name type="common">Southern blackberry</name>
    <dbReference type="NCBI Taxonomy" id="59490"/>
    <lineage>
        <taxon>Eukaryota</taxon>
        <taxon>Viridiplantae</taxon>
        <taxon>Streptophyta</taxon>
        <taxon>Embryophyta</taxon>
        <taxon>Tracheophyta</taxon>
        <taxon>Spermatophyta</taxon>
        <taxon>Magnoliopsida</taxon>
        <taxon>eudicotyledons</taxon>
        <taxon>Gunneridae</taxon>
        <taxon>Pentapetalae</taxon>
        <taxon>rosids</taxon>
        <taxon>fabids</taxon>
        <taxon>Rosales</taxon>
        <taxon>Rosaceae</taxon>
        <taxon>Rosoideae</taxon>
        <taxon>Rosoideae incertae sedis</taxon>
        <taxon>Rubus</taxon>
    </lineage>
</organism>
<dbReference type="Gene3D" id="1.10.287.1490">
    <property type="match status" value="2"/>
</dbReference>
<evidence type="ECO:0000256" key="1">
    <source>
        <dbReference type="ARBA" id="ARBA00023054"/>
    </source>
</evidence>
<feature type="region of interest" description="Disordered" evidence="4">
    <location>
        <begin position="282"/>
        <end position="314"/>
    </location>
</feature>
<feature type="coiled-coil region" evidence="3">
    <location>
        <begin position="206"/>
        <end position="281"/>
    </location>
</feature>
<gene>
    <name evidence="6" type="ORF">M0R45_017626</name>
</gene>
<dbReference type="InterPro" id="IPR051861">
    <property type="entry name" value="NET_actin-binding_domain"/>
</dbReference>
<feature type="coiled-coil region" evidence="3">
    <location>
        <begin position="573"/>
        <end position="600"/>
    </location>
</feature>
<keyword evidence="1 3" id="KW-0175">Coiled coil</keyword>
<evidence type="ECO:0000313" key="7">
    <source>
        <dbReference type="Proteomes" id="UP001457282"/>
    </source>
</evidence>
<proteinExistence type="inferred from homology"/>
<dbReference type="PANTHER" id="PTHR32258:SF3">
    <property type="entry name" value="PROTEIN NETWORKED 4A"/>
    <property type="match status" value="1"/>
</dbReference>
<keyword evidence="7" id="KW-1185">Reference proteome</keyword>
<name>A0AAW1XYJ9_RUBAR</name>
<comment type="similarity">
    <text evidence="2">Belongs to the NET family.</text>
</comment>
<dbReference type="GO" id="GO:0003779">
    <property type="term" value="F:actin binding"/>
    <property type="evidence" value="ECO:0007669"/>
    <property type="project" value="InterPro"/>
</dbReference>
<dbReference type="Pfam" id="PF07765">
    <property type="entry name" value="KIP1"/>
    <property type="match status" value="1"/>
</dbReference>
<feature type="region of interest" description="Disordered" evidence="4">
    <location>
        <begin position="148"/>
        <end position="201"/>
    </location>
</feature>
<feature type="compositionally biased region" description="Basic and acidic residues" evidence="4">
    <location>
        <begin position="293"/>
        <end position="305"/>
    </location>
</feature>
<sequence>MATPLVQSNKSMKRLESKNSHSWWWDSHINPKNSKWLAENLEEMDRCIKRMLKLVEEDGDSFAKKADMYYQKRPELIAHVEEFYRLYRSLAERYDHVTGELRKNVTSDLQSMSSCISDIGSELPSAWSSPDLQSQRLSRRKSGPRAAGFDFFLGPGGNSSDNYQKEGEESPSLTDSEPESDDDDSSVNNYSGVLANGGDQGQHRKMIDLEIELREVKEKLRLQQEENADSPLRGSKNENSEEYFAKIAEYEQELTIANEKLQDSKAQISRLNIELRRYKSSENGNASEAGLESSEHREVKRHEGDPDMEVNETSEIPRLEEVQDPDNKIEALVKELKTTKDRLQHSEEEIASLRQELESTSRLNHEQESNKTSEKIHQLQDQLESANKDIATWKKKLNTEKREVSKLQERIARLKTSLSDRDHEVMDLKIAVSDAEEKIFPEKSQVKAEISRLYTERTQLEEQIRDWESRGRSLEDEIRTIKAAKTEMEERLSGEIEQLKAEIHEISNHIGNLNKALDAMKAEGEELSTKVVTLKAEVNCRDDKINEMDIQLQQLHKEQGELVSRAEGAWKMVNELTARAKELEEEIQRQRVMILEGAEEKREAIRQLCFSLEHYRNGYHRLRQACMGHKTKRFPVLAS</sequence>
<dbReference type="EMBL" id="JBEDUW010000003">
    <property type="protein sequence ID" value="KAK9940995.1"/>
    <property type="molecule type" value="Genomic_DNA"/>
</dbReference>
<evidence type="ECO:0000256" key="4">
    <source>
        <dbReference type="SAM" id="MobiDB-lite"/>
    </source>
</evidence>
<feature type="region of interest" description="Disordered" evidence="4">
    <location>
        <begin position="355"/>
        <end position="374"/>
    </location>
</feature>
<dbReference type="SUPFAM" id="SSF57997">
    <property type="entry name" value="Tropomyosin"/>
    <property type="match status" value="1"/>
</dbReference>
<dbReference type="PROSITE" id="PS51774">
    <property type="entry name" value="NAB"/>
    <property type="match status" value="1"/>
</dbReference>
<evidence type="ECO:0000256" key="2">
    <source>
        <dbReference type="ARBA" id="ARBA00038006"/>
    </source>
</evidence>
<protein>
    <recommendedName>
        <fullName evidence="5">NAB domain-containing protein</fullName>
    </recommendedName>
</protein>
<dbReference type="GO" id="GO:0005774">
    <property type="term" value="C:vacuolar membrane"/>
    <property type="evidence" value="ECO:0007669"/>
    <property type="project" value="TreeGrafter"/>
</dbReference>
<dbReference type="AlphaFoldDB" id="A0AAW1XYJ9"/>
<dbReference type="PANTHER" id="PTHR32258">
    <property type="entry name" value="PROTEIN NETWORKED 4A"/>
    <property type="match status" value="1"/>
</dbReference>
<accession>A0AAW1XYJ9</accession>
<evidence type="ECO:0000256" key="3">
    <source>
        <dbReference type="SAM" id="Coils"/>
    </source>
</evidence>
<dbReference type="InterPro" id="IPR011684">
    <property type="entry name" value="NAB"/>
</dbReference>
<dbReference type="Proteomes" id="UP001457282">
    <property type="component" value="Unassembled WGS sequence"/>
</dbReference>
<feature type="compositionally biased region" description="Acidic residues" evidence="4">
    <location>
        <begin position="176"/>
        <end position="185"/>
    </location>
</feature>
<evidence type="ECO:0000259" key="5">
    <source>
        <dbReference type="PROSITE" id="PS51774"/>
    </source>
</evidence>